<keyword evidence="2" id="KW-1185">Reference proteome</keyword>
<evidence type="ECO:0000313" key="2">
    <source>
        <dbReference type="Proteomes" id="UP000800093"/>
    </source>
</evidence>
<organism evidence="1 2">
    <name type="scientific">Lojkania enalia</name>
    <dbReference type="NCBI Taxonomy" id="147567"/>
    <lineage>
        <taxon>Eukaryota</taxon>
        <taxon>Fungi</taxon>
        <taxon>Dikarya</taxon>
        <taxon>Ascomycota</taxon>
        <taxon>Pezizomycotina</taxon>
        <taxon>Dothideomycetes</taxon>
        <taxon>Pleosporomycetidae</taxon>
        <taxon>Pleosporales</taxon>
        <taxon>Pleosporales incertae sedis</taxon>
        <taxon>Lojkania</taxon>
    </lineage>
</organism>
<gene>
    <name evidence="1" type="ORF">CC78DRAFT_475301</name>
</gene>
<protein>
    <submittedName>
        <fullName evidence="1">Uncharacterized protein</fullName>
    </submittedName>
</protein>
<evidence type="ECO:0000313" key="1">
    <source>
        <dbReference type="EMBL" id="KAF2259500.1"/>
    </source>
</evidence>
<accession>A0A9P4MVW5</accession>
<dbReference type="OrthoDB" id="437457at2759"/>
<feature type="non-terminal residue" evidence="1">
    <location>
        <position position="1"/>
    </location>
</feature>
<proteinExistence type="predicted"/>
<name>A0A9P4MVW5_9PLEO</name>
<comment type="caution">
    <text evidence="1">The sequence shown here is derived from an EMBL/GenBank/DDBJ whole genome shotgun (WGS) entry which is preliminary data.</text>
</comment>
<reference evidence="2" key="1">
    <citation type="journal article" date="2020" name="Stud. Mycol.">
        <title>101 Dothideomycetes genomes: A test case for predicting lifestyles and emergence of pathogens.</title>
        <authorList>
            <person name="Haridas S."/>
            <person name="Albert R."/>
            <person name="Binder M."/>
            <person name="Bloem J."/>
            <person name="LaButti K."/>
            <person name="Salamov A."/>
            <person name="Andreopoulos B."/>
            <person name="Baker S."/>
            <person name="Barry K."/>
            <person name="Bills G."/>
            <person name="Bluhm B."/>
            <person name="Cannon C."/>
            <person name="Castanera R."/>
            <person name="Culley D."/>
            <person name="Daum C."/>
            <person name="Ezra D."/>
            <person name="Gonzalez J."/>
            <person name="Henrissat B."/>
            <person name="Kuo A."/>
            <person name="Liang C."/>
            <person name="Lipzen A."/>
            <person name="Lutzoni F."/>
            <person name="Magnuson J."/>
            <person name="Mondo S."/>
            <person name="Nolan M."/>
            <person name="Ohm R."/>
            <person name="Pangilinan J."/>
            <person name="Park H.-J."/>
            <person name="Ramirez L."/>
            <person name="Alfaro M."/>
            <person name="Sun H."/>
            <person name="Tritt A."/>
            <person name="Yoshinaga Y."/>
            <person name="Zwiers L.-H."/>
            <person name="Turgeon B."/>
            <person name="Goodwin S."/>
            <person name="Spatafora J."/>
            <person name="Crous P."/>
            <person name="Grigoriev I."/>
        </authorList>
    </citation>
    <scope>NUCLEOTIDE SEQUENCE [LARGE SCALE GENOMIC DNA]</scope>
    <source>
        <strain evidence="2">CBS 304.66</strain>
    </source>
</reference>
<sequence>NQEAPLLHLSLDPDTEYNDRMGRLGWGCAPVPFHNSVGSVLVVCEGRKPLLWFHVEILCRYCFEFLSRVSFKYPVSEVAILSTITRSDFSLY</sequence>
<dbReference type="Proteomes" id="UP000800093">
    <property type="component" value="Unassembled WGS sequence"/>
</dbReference>
<dbReference type="EMBL" id="ML986707">
    <property type="protein sequence ID" value="KAF2259500.1"/>
    <property type="molecule type" value="Genomic_DNA"/>
</dbReference>
<dbReference type="AlphaFoldDB" id="A0A9P4MVW5"/>